<evidence type="ECO:0000256" key="12">
    <source>
        <dbReference type="PROSITE-ProRule" id="PRU00042"/>
    </source>
</evidence>
<dbReference type="SMART" id="SM00355">
    <property type="entry name" value="ZnF_C2H2"/>
    <property type="match status" value="3"/>
</dbReference>
<keyword evidence="7" id="KW-0862">Zinc</keyword>
<feature type="domain" description="C2H2-type" evidence="14">
    <location>
        <begin position="88"/>
        <end position="115"/>
    </location>
</feature>
<organism evidence="15 16">
    <name type="scientific">Equus caballus</name>
    <name type="common">Horse</name>
    <dbReference type="NCBI Taxonomy" id="9796"/>
    <lineage>
        <taxon>Eukaryota</taxon>
        <taxon>Metazoa</taxon>
        <taxon>Chordata</taxon>
        <taxon>Craniata</taxon>
        <taxon>Vertebrata</taxon>
        <taxon>Euteleostomi</taxon>
        <taxon>Mammalia</taxon>
        <taxon>Eutheria</taxon>
        <taxon>Laurasiatheria</taxon>
        <taxon>Perissodactyla</taxon>
        <taxon>Equidae</taxon>
        <taxon>Equus</taxon>
    </lineage>
</organism>
<comment type="subcellular location">
    <subcellularLocation>
        <location evidence="2">Nucleus</location>
    </subcellularLocation>
</comment>
<dbReference type="FunFam" id="3.30.160.60:FF:000446">
    <property type="entry name" value="Zinc finger protein"/>
    <property type="match status" value="1"/>
</dbReference>
<feature type="domain" description="C2H2-type" evidence="14">
    <location>
        <begin position="172"/>
        <end position="187"/>
    </location>
</feature>
<dbReference type="AlphaFoldDB" id="A0A9L0SXF3"/>
<evidence type="ECO:0000256" key="4">
    <source>
        <dbReference type="ARBA" id="ARBA00022723"/>
    </source>
</evidence>
<evidence type="ECO:0000256" key="3">
    <source>
        <dbReference type="ARBA" id="ARBA00006991"/>
    </source>
</evidence>
<name>A0A9L0SXF3_HORSE</name>
<dbReference type="PROSITE" id="PS50157">
    <property type="entry name" value="ZINC_FINGER_C2H2_2"/>
    <property type="match status" value="4"/>
</dbReference>
<evidence type="ECO:0000313" key="15">
    <source>
        <dbReference type="Ensembl" id="ENSECAP00000079543.1"/>
    </source>
</evidence>
<evidence type="ECO:0000256" key="13">
    <source>
        <dbReference type="SAM" id="MobiDB-lite"/>
    </source>
</evidence>
<dbReference type="FunFam" id="3.30.160.60:FF:000496">
    <property type="entry name" value="Zinc finger with KRAB and SCAN domains 1"/>
    <property type="match status" value="1"/>
</dbReference>
<evidence type="ECO:0000259" key="14">
    <source>
        <dbReference type="PROSITE" id="PS50157"/>
    </source>
</evidence>
<evidence type="ECO:0000256" key="5">
    <source>
        <dbReference type="ARBA" id="ARBA00022737"/>
    </source>
</evidence>
<dbReference type="SUPFAM" id="SSF57667">
    <property type="entry name" value="beta-beta-alpha zinc fingers"/>
    <property type="match status" value="2"/>
</dbReference>
<dbReference type="PANTHER" id="PTHR23235:SF178">
    <property type="entry name" value="C2H2-TYPE DOMAIN-CONTAINING PROTEIN-RELATED"/>
    <property type="match status" value="1"/>
</dbReference>
<evidence type="ECO:0000256" key="10">
    <source>
        <dbReference type="ARBA" id="ARBA00023163"/>
    </source>
</evidence>
<dbReference type="GO" id="GO:0005634">
    <property type="term" value="C:nucleus"/>
    <property type="evidence" value="ECO:0007669"/>
    <property type="project" value="UniProtKB-SubCell"/>
</dbReference>
<feature type="region of interest" description="Disordered" evidence="13">
    <location>
        <begin position="1"/>
        <end position="21"/>
    </location>
</feature>
<evidence type="ECO:0000256" key="9">
    <source>
        <dbReference type="ARBA" id="ARBA00023125"/>
    </source>
</evidence>
<evidence type="ECO:0000256" key="2">
    <source>
        <dbReference type="ARBA" id="ARBA00004123"/>
    </source>
</evidence>
<keyword evidence="10" id="KW-0804">Transcription</keyword>
<keyword evidence="4" id="KW-0479">Metal-binding</keyword>
<feature type="domain" description="C2H2-type" evidence="14">
    <location>
        <begin position="144"/>
        <end position="171"/>
    </location>
</feature>
<dbReference type="Pfam" id="PF00096">
    <property type="entry name" value="zf-C2H2"/>
    <property type="match status" value="4"/>
</dbReference>
<dbReference type="FunFam" id="3.30.160.60:FF:000295">
    <property type="entry name" value="zinc finger protein 19"/>
    <property type="match status" value="1"/>
</dbReference>
<keyword evidence="9" id="KW-0238">DNA-binding</keyword>
<feature type="compositionally biased region" description="Acidic residues" evidence="13">
    <location>
        <begin position="11"/>
        <end position="21"/>
    </location>
</feature>
<dbReference type="GO" id="GO:0003677">
    <property type="term" value="F:DNA binding"/>
    <property type="evidence" value="ECO:0007669"/>
    <property type="project" value="UniProtKB-KW"/>
</dbReference>
<feature type="domain" description="C2H2-type" evidence="14">
    <location>
        <begin position="116"/>
        <end position="143"/>
    </location>
</feature>
<dbReference type="PANTHER" id="PTHR23235">
    <property type="entry name" value="KRUEPPEL-LIKE TRANSCRIPTION FACTOR"/>
    <property type="match status" value="1"/>
</dbReference>
<comment type="similarity">
    <text evidence="3">Belongs to the krueppel C2H2-type zinc-finger protein family.</text>
</comment>
<reference evidence="15" key="2">
    <citation type="submission" date="2025-08" db="UniProtKB">
        <authorList>
            <consortium name="Ensembl"/>
        </authorList>
    </citation>
    <scope>IDENTIFICATION</scope>
    <source>
        <strain evidence="15">Thoroughbred</strain>
    </source>
</reference>
<keyword evidence="11" id="KW-0539">Nucleus</keyword>
<dbReference type="FunFam" id="3.30.160.60:FF:000200">
    <property type="entry name" value="zinc finger protein 510 isoform X2"/>
    <property type="match status" value="1"/>
</dbReference>
<keyword evidence="5" id="KW-0677">Repeat</keyword>
<keyword evidence="16" id="KW-1185">Reference proteome</keyword>
<keyword evidence="6 12" id="KW-0863">Zinc-finger</keyword>
<sequence length="195" mass="22384">MTLWNPNPYESGEEEEEGSIWEGEETKHQIRKLAPNQKVPEGMASQKMILNRIYRGRNIFQGTHFGDLCKCKDRFGRHQGNSEEGKEHRCDHCGKSFMHSISLIGHQRIHTGEKPFQCKECGRAFSQNTTLFKHLIIHTGEKPYQCNQCGKSFSRDSVLIKHQRNRTGEGPFECNECGKTFSNSTDLLSIRDTIP</sequence>
<dbReference type="GO" id="GO:0008270">
    <property type="term" value="F:zinc ion binding"/>
    <property type="evidence" value="ECO:0007669"/>
    <property type="project" value="UniProtKB-KW"/>
</dbReference>
<accession>A0A9L0SXF3</accession>
<evidence type="ECO:0000256" key="7">
    <source>
        <dbReference type="ARBA" id="ARBA00022833"/>
    </source>
</evidence>
<evidence type="ECO:0000256" key="1">
    <source>
        <dbReference type="ARBA" id="ARBA00003767"/>
    </source>
</evidence>
<dbReference type="GeneTree" id="ENSGT01030000234576"/>
<dbReference type="InterPro" id="IPR036236">
    <property type="entry name" value="Znf_C2H2_sf"/>
</dbReference>
<reference evidence="15" key="3">
    <citation type="submission" date="2025-09" db="UniProtKB">
        <authorList>
            <consortium name="Ensembl"/>
        </authorList>
    </citation>
    <scope>IDENTIFICATION</scope>
    <source>
        <strain evidence="15">Thoroughbred</strain>
    </source>
</reference>
<evidence type="ECO:0000256" key="6">
    <source>
        <dbReference type="ARBA" id="ARBA00022771"/>
    </source>
</evidence>
<evidence type="ECO:0000256" key="11">
    <source>
        <dbReference type="ARBA" id="ARBA00023242"/>
    </source>
</evidence>
<dbReference type="PROSITE" id="PS00028">
    <property type="entry name" value="ZINC_FINGER_C2H2_1"/>
    <property type="match status" value="2"/>
</dbReference>
<comment type="function">
    <text evidence="1">May be involved in transcriptional regulation.</text>
</comment>
<proteinExistence type="inferred from homology"/>
<dbReference type="InterPro" id="IPR013087">
    <property type="entry name" value="Znf_C2H2_type"/>
</dbReference>
<dbReference type="Proteomes" id="UP000002281">
    <property type="component" value="Chromosome 20"/>
</dbReference>
<dbReference type="GO" id="GO:0042802">
    <property type="term" value="F:identical protein binding"/>
    <property type="evidence" value="ECO:0007669"/>
    <property type="project" value="UniProtKB-ARBA"/>
</dbReference>
<dbReference type="Gene3D" id="3.30.160.60">
    <property type="entry name" value="Classic Zinc Finger"/>
    <property type="match status" value="4"/>
</dbReference>
<evidence type="ECO:0000313" key="16">
    <source>
        <dbReference type="Proteomes" id="UP000002281"/>
    </source>
</evidence>
<evidence type="ECO:0000256" key="8">
    <source>
        <dbReference type="ARBA" id="ARBA00023015"/>
    </source>
</evidence>
<reference evidence="15 16" key="1">
    <citation type="journal article" date="2009" name="Science">
        <title>Genome sequence, comparative analysis, and population genetics of the domestic horse.</title>
        <authorList>
            <consortium name="Broad Institute Genome Sequencing Platform"/>
            <consortium name="Broad Institute Whole Genome Assembly Team"/>
            <person name="Wade C.M."/>
            <person name="Giulotto E."/>
            <person name="Sigurdsson S."/>
            <person name="Zoli M."/>
            <person name="Gnerre S."/>
            <person name="Imsland F."/>
            <person name="Lear T.L."/>
            <person name="Adelson D.L."/>
            <person name="Bailey E."/>
            <person name="Bellone R.R."/>
            <person name="Bloecker H."/>
            <person name="Distl O."/>
            <person name="Edgar R.C."/>
            <person name="Garber M."/>
            <person name="Leeb T."/>
            <person name="Mauceli E."/>
            <person name="MacLeod J.N."/>
            <person name="Penedo M.C.T."/>
            <person name="Raison J.M."/>
            <person name="Sharpe T."/>
            <person name="Vogel J."/>
            <person name="Andersson L."/>
            <person name="Antczak D.F."/>
            <person name="Biagi T."/>
            <person name="Binns M.M."/>
            <person name="Chowdhary B.P."/>
            <person name="Coleman S.J."/>
            <person name="Della Valle G."/>
            <person name="Fryc S."/>
            <person name="Guerin G."/>
            <person name="Hasegawa T."/>
            <person name="Hill E.W."/>
            <person name="Jurka J."/>
            <person name="Kiialainen A."/>
            <person name="Lindgren G."/>
            <person name="Liu J."/>
            <person name="Magnani E."/>
            <person name="Mickelson J.R."/>
            <person name="Murray J."/>
            <person name="Nergadze S.G."/>
            <person name="Onofrio R."/>
            <person name="Pedroni S."/>
            <person name="Piras M.F."/>
            <person name="Raudsepp T."/>
            <person name="Rocchi M."/>
            <person name="Roeed K.H."/>
            <person name="Ryder O.A."/>
            <person name="Searle S."/>
            <person name="Skow L."/>
            <person name="Swinburne J.E."/>
            <person name="Syvaenen A.C."/>
            <person name="Tozaki T."/>
            <person name="Valberg S.J."/>
            <person name="Vaudin M."/>
            <person name="White J.R."/>
            <person name="Zody M.C."/>
            <person name="Lander E.S."/>
            <person name="Lindblad-Toh K."/>
        </authorList>
    </citation>
    <scope>NUCLEOTIDE SEQUENCE [LARGE SCALE GENOMIC DNA]</scope>
    <source>
        <strain evidence="15 16">Thoroughbred</strain>
    </source>
</reference>
<protein>
    <recommendedName>
        <fullName evidence="14">C2H2-type domain-containing protein</fullName>
    </recommendedName>
</protein>
<keyword evidence="8" id="KW-0805">Transcription regulation</keyword>
<dbReference type="Ensembl" id="ENSECAT00000088830.1">
    <property type="protein sequence ID" value="ENSECAP00000079543.1"/>
    <property type="gene ID" value="ENSECAG00000054810.1"/>
</dbReference>